<comment type="caution">
    <text evidence="1">The sequence shown here is derived from an EMBL/GenBank/DDBJ whole genome shotgun (WGS) entry which is preliminary data.</text>
</comment>
<evidence type="ECO:0000313" key="1">
    <source>
        <dbReference type="EMBL" id="GMT29890.1"/>
    </source>
</evidence>
<dbReference type="SUPFAM" id="SSF49599">
    <property type="entry name" value="TRAF domain-like"/>
    <property type="match status" value="1"/>
</dbReference>
<dbReference type="Proteomes" id="UP001432322">
    <property type="component" value="Unassembled WGS sequence"/>
</dbReference>
<dbReference type="AlphaFoldDB" id="A0AAV5WH29"/>
<keyword evidence="2" id="KW-1185">Reference proteome</keyword>
<protein>
    <submittedName>
        <fullName evidence="1">Uncharacterized protein</fullName>
    </submittedName>
</protein>
<dbReference type="EMBL" id="BTSY01000005">
    <property type="protein sequence ID" value="GMT29890.1"/>
    <property type="molecule type" value="Genomic_DNA"/>
</dbReference>
<dbReference type="Gene3D" id="2.60.210.10">
    <property type="entry name" value="Apoptosis, Tumor Necrosis Factor Receptor Associated Protein 2, Chain A"/>
    <property type="match status" value="1"/>
</dbReference>
<dbReference type="InterPro" id="IPR002083">
    <property type="entry name" value="MATH/TRAF_dom"/>
</dbReference>
<sequence length="148" mass="16962">MSSGEIHWTFDGVKEWDWEPAQSPVLVVAGLPFVLAIFNNDAGFYVTLLCVSRNESEDWWADISYTLTLVNADPVKNRVEENEYTISFDDRYECVLGFEVDDDVLELKKVPKGFVNGNRLFMKASFTVHRCAEYPSRRPVEIDSVVDE</sequence>
<name>A0AAV5WH29_9BILA</name>
<dbReference type="CDD" id="cd00121">
    <property type="entry name" value="MATH"/>
    <property type="match status" value="1"/>
</dbReference>
<evidence type="ECO:0000313" key="2">
    <source>
        <dbReference type="Proteomes" id="UP001432322"/>
    </source>
</evidence>
<gene>
    <name evidence="1" type="ORF">PFISCL1PPCAC_21187</name>
</gene>
<accession>A0AAV5WH29</accession>
<proteinExistence type="predicted"/>
<organism evidence="1 2">
    <name type="scientific">Pristionchus fissidentatus</name>
    <dbReference type="NCBI Taxonomy" id="1538716"/>
    <lineage>
        <taxon>Eukaryota</taxon>
        <taxon>Metazoa</taxon>
        <taxon>Ecdysozoa</taxon>
        <taxon>Nematoda</taxon>
        <taxon>Chromadorea</taxon>
        <taxon>Rhabditida</taxon>
        <taxon>Rhabditina</taxon>
        <taxon>Diplogasteromorpha</taxon>
        <taxon>Diplogasteroidea</taxon>
        <taxon>Neodiplogasteridae</taxon>
        <taxon>Pristionchus</taxon>
    </lineage>
</organism>
<reference evidence="1" key="1">
    <citation type="submission" date="2023-10" db="EMBL/GenBank/DDBJ databases">
        <title>Genome assembly of Pristionchus species.</title>
        <authorList>
            <person name="Yoshida K."/>
            <person name="Sommer R.J."/>
        </authorList>
    </citation>
    <scope>NUCLEOTIDE SEQUENCE</scope>
    <source>
        <strain evidence="1">RS5133</strain>
    </source>
</reference>
<dbReference type="InterPro" id="IPR008974">
    <property type="entry name" value="TRAF-like"/>
</dbReference>